<dbReference type="Proteomes" id="UP000054047">
    <property type="component" value="Unassembled WGS sequence"/>
</dbReference>
<dbReference type="AlphaFoldDB" id="A0A0C2FY59"/>
<proteinExistence type="predicted"/>
<evidence type="ECO:0000313" key="1">
    <source>
        <dbReference type="EMBL" id="KIH49786.1"/>
    </source>
</evidence>
<gene>
    <name evidence="1" type="ORF">ANCDUO_20137</name>
</gene>
<name>A0A0C2FY59_9BILA</name>
<keyword evidence="2" id="KW-1185">Reference proteome</keyword>
<evidence type="ECO:0000313" key="2">
    <source>
        <dbReference type="Proteomes" id="UP000054047"/>
    </source>
</evidence>
<protein>
    <submittedName>
        <fullName evidence="1">Uncharacterized protein</fullName>
    </submittedName>
</protein>
<accession>A0A0C2FY59</accession>
<sequence length="26" mass="2983">MTCMWRVSTGVKCESHPTLRAEYSPL</sequence>
<dbReference type="EMBL" id="KN751951">
    <property type="protein sequence ID" value="KIH49786.1"/>
    <property type="molecule type" value="Genomic_DNA"/>
</dbReference>
<organism evidence="1 2">
    <name type="scientific">Ancylostoma duodenale</name>
    <dbReference type="NCBI Taxonomy" id="51022"/>
    <lineage>
        <taxon>Eukaryota</taxon>
        <taxon>Metazoa</taxon>
        <taxon>Ecdysozoa</taxon>
        <taxon>Nematoda</taxon>
        <taxon>Chromadorea</taxon>
        <taxon>Rhabditida</taxon>
        <taxon>Rhabditina</taxon>
        <taxon>Rhabditomorpha</taxon>
        <taxon>Strongyloidea</taxon>
        <taxon>Ancylostomatidae</taxon>
        <taxon>Ancylostomatinae</taxon>
        <taxon>Ancylostoma</taxon>
    </lineage>
</organism>
<reference evidence="1 2" key="1">
    <citation type="submission" date="2013-12" db="EMBL/GenBank/DDBJ databases">
        <title>Draft genome of the parsitic nematode Ancylostoma duodenale.</title>
        <authorList>
            <person name="Mitreva M."/>
        </authorList>
    </citation>
    <scope>NUCLEOTIDE SEQUENCE [LARGE SCALE GENOMIC DNA]</scope>
    <source>
        <strain evidence="1 2">Zhejiang</strain>
    </source>
</reference>